<accession>A0A4R1LD37</accession>
<evidence type="ECO:0000256" key="8">
    <source>
        <dbReference type="ARBA" id="ARBA00022777"/>
    </source>
</evidence>
<keyword evidence="7" id="KW-0547">Nucleotide-binding</keyword>
<dbReference type="PROSITE" id="PS50109">
    <property type="entry name" value="HIS_KIN"/>
    <property type="match status" value="1"/>
</dbReference>
<dbReference type="InterPro" id="IPR013656">
    <property type="entry name" value="PAS_4"/>
</dbReference>
<dbReference type="PRINTS" id="PR00344">
    <property type="entry name" value="BCTRLSENSOR"/>
</dbReference>
<evidence type="ECO:0000256" key="10">
    <source>
        <dbReference type="ARBA" id="ARBA00022989"/>
    </source>
</evidence>
<dbReference type="Proteomes" id="UP000295210">
    <property type="component" value="Unassembled WGS sequence"/>
</dbReference>
<dbReference type="InterPro" id="IPR005467">
    <property type="entry name" value="His_kinase_dom"/>
</dbReference>
<dbReference type="FunFam" id="3.30.565.10:FF:000006">
    <property type="entry name" value="Sensor histidine kinase WalK"/>
    <property type="match status" value="1"/>
</dbReference>
<dbReference type="CDD" id="cd00082">
    <property type="entry name" value="HisKA"/>
    <property type="match status" value="1"/>
</dbReference>
<dbReference type="PROSITE" id="PS50112">
    <property type="entry name" value="PAS"/>
    <property type="match status" value="3"/>
</dbReference>
<dbReference type="EMBL" id="SMGK01000001">
    <property type="protein sequence ID" value="TCK75410.1"/>
    <property type="molecule type" value="Genomic_DNA"/>
</dbReference>
<dbReference type="Pfam" id="PF02518">
    <property type="entry name" value="HATPase_c"/>
    <property type="match status" value="1"/>
</dbReference>
<sequence length="806" mass="89428">MSLLAAIPQRDEAERLRTLLHYEVLGKAQDPAFSELAVLAAQFTLAPYAYIGFLDANRLWFGGTAGFQGLELERNATPCRVTVLEQQPLLVRDAASDPHCQPGGVIEPSSGIQCRSYLAVPLVAPNGEPVGTLAVLSPLPHAFREQQIQALEVLARQVITRLEFYNRSRLQERIVRARQRVERALTVERNFVSAVLDTISALVLVLDTAGRVVRFNRACERVSGLSFAELVGRTLPANLALSEECEPGADMLSRVRSGMPYAGETNWISRDGKRRRIDWTATPLSDHMGEVNFIIATGVDVTSQREAELALRESETRYRQLVEGSLGMVCTHDMEGRLLSINTHAAAGLGYQPEELIGTHIIDLIPESYRAGWQTYAQNLRDHGDAQGRLHLQHKNGEVRVIAYRNKLLALPETAPFVLGHGIDVTEKTEAENRAHTLMRQRESILESVGDGIYGIDLEGCILFVNEVGANMLGYSSAEVEGKKIHDLIHHSRPDGTPYPHEECPIDATPFRKTPLRVRDEVFWRKDGIAIPVEYVACPLITNGQPTGTVVAFQDVTERRRLDRMKDEFISTVSHELRTPLTSLRAALGLIGGGVLDKRPEKMAQMLDVAIGNCDRLVRLVNDILDFERINSGRLQLVYGEVNAVDLLRRATDLQHSSATRAGIVFRIDAEPVNLWVDSDRILQTLTNLISNAIKFSPHESEIRLRAHALNDTQAVLEVQDRGRGIPPEKLEMIFERFQQVDASDSREMGGTGLGLAICRSIVHHHGGRIWAESNEGSGSTFFFTVPRGPLPGQPPPERTITPVLE</sequence>
<feature type="domain" description="PAS" evidence="15">
    <location>
        <begin position="314"/>
        <end position="365"/>
    </location>
</feature>
<keyword evidence="12" id="KW-0472">Membrane</keyword>
<dbReference type="RefSeq" id="WP_131991150.1">
    <property type="nucleotide sequence ID" value="NZ_SMGK01000001.1"/>
</dbReference>
<dbReference type="GO" id="GO:0005524">
    <property type="term" value="F:ATP binding"/>
    <property type="evidence" value="ECO:0007669"/>
    <property type="project" value="UniProtKB-KW"/>
</dbReference>
<evidence type="ECO:0000256" key="1">
    <source>
        <dbReference type="ARBA" id="ARBA00000085"/>
    </source>
</evidence>
<dbReference type="EC" id="2.7.13.3" evidence="3"/>
<comment type="catalytic activity">
    <reaction evidence="1">
        <text>ATP + protein L-histidine = ADP + protein N-phospho-L-histidine.</text>
        <dbReference type="EC" id="2.7.13.3"/>
    </reaction>
</comment>
<evidence type="ECO:0000259" key="16">
    <source>
        <dbReference type="PROSITE" id="PS50113"/>
    </source>
</evidence>
<evidence type="ECO:0000256" key="13">
    <source>
        <dbReference type="SAM" id="MobiDB-lite"/>
    </source>
</evidence>
<dbReference type="SUPFAM" id="SSF55874">
    <property type="entry name" value="ATPase domain of HSP90 chaperone/DNA topoisomerase II/histidine kinase"/>
    <property type="match status" value="1"/>
</dbReference>
<dbReference type="Gene3D" id="3.30.450.20">
    <property type="entry name" value="PAS domain"/>
    <property type="match status" value="3"/>
</dbReference>
<keyword evidence="10" id="KW-1133">Transmembrane helix</keyword>
<dbReference type="InterPro" id="IPR036097">
    <property type="entry name" value="HisK_dim/P_sf"/>
</dbReference>
<evidence type="ECO:0000256" key="11">
    <source>
        <dbReference type="ARBA" id="ARBA00023012"/>
    </source>
</evidence>
<feature type="domain" description="Histidine kinase" evidence="14">
    <location>
        <begin position="572"/>
        <end position="790"/>
    </location>
</feature>
<keyword evidence="6" id="KW-0812">Transmembrane</keyword>
<dbReference type="GO" id="GO:0006355">
    <property type="term" value="P:regulation of DNA-templated transcription"/>
    <property type="evidence" value="ECO:0007669"/>
    <property type="project" value="InterPro"/>
</dbReference>
<evidence type="ECO:0000256" key="5">
    <source>
        <dbReference type="ARBA" id="ARBA00022679"/>
    </source>
</evidence>
<evidence type="ECO:0000256" key="6">
    <source>
        <dbReference type="ARBA" id="ARBA00022692"/>
    </source>
</evidence>
<dbReference type="SMART" id="SM00086">
    <property type="entry name" value="PAC"/>
    <property type="match status" value="3"/>
</dbReference>
<dbReference type="SMART" id="SM00388">
    <property type="entry name" value="HisKA"/>
    <property type="match status" value="1"/>
</dbReference>
<dbReference type="InterPro" id="IPR029016">
    <property type="entry name" value="GAF-like_dom_sf"/>
</dbReference>
<dbReference type="Pfam" id="PF00989">
    <property type="entry name" value="PAS"/>
    <property type="match status" value="2"/>
</dbReference>
<evidence type="ECO:0000256" key="3">
    <source>
        <dbReference type="ARBA" id="ARBA00012438"/>
    </source>
</evidence>
<dbReference type="InterPro" id="IPR035965">
    <property type="entry name" value="PAS-like_dom_sf"/>
</dbReference>
<dbReference type="InterPro" id="IPR004358">
    <property type="entry name" value="Sig_transdc_His_kin-like_C"/>
</dbReference>
<dbReference type="InterPro" id="IPR001610">
    <property type="entry name" value="PAC"/>
</dbReference>
<dbReference type="Pfam" id="PF13185">
    <property type="entry name" value="GAF_2"/>
    <property type="match status" value="1"/>
</dbReference>
<dbReference type="InterPro" id="IPR036890">
    <property type="entry name" value="HATPase_C_sf"/>
</dbReference>
<keyword evidence="8" id="KW-0418">Kinase</keyword>
<dbReference type="InterPro" id="IPR000014">
    <property type="entry name" value="PAS"/>
</dbReference>
<dbReference type="SUPFAM" id="SSF55785">
    <property type="entry name" value="PYP-like sensor domain (PAS domain)"/>
    <property type="match status" value="3"/>
</dbReference>
<name>A0A4R1LD37_9BACT</name>
<proteinExistence type="predicted"/>
<reference evidence="17 18" key="1">
    <citation type="submission" date="2019-03" db="EMBL/GenBank/DDBJ databases">
        <title>Genomic Encyclopedia of Type Strains, Phase IV (KMG-IV): sequencing the most valuable type-strain genomes for metagenomic binning, comparative biology and taxonomic classification.</title>
        <authorList>
            <person name="Goeker M."/>
        </authorList>
    </citation>
    <scope>NUCLEOTIDE SEQUENCE [LARGE SCALE GENOMIC DNA]</scope>
    <source>
        <strain evidence="17 18">DSM 103428</strain>
    </source>
</reference>
<dbReference type="CDD" id="cd00130">
    <property type="entry name" value="PAS"/>
    <property type="match status" value="3"/>
</dbReference>
<dbReference type="SMART" id="SM00387">
    <property type="entry name" value="HATPase_c"/>
    <property type="match status" value="1"/>
</dbReference>
<dbReference type="GO" id="GO:0000155">
    <property type="term" value="F:phosphorelay sensor kinase activity"/>
    <property type="evidence" value="ECO:0007669"/>
    <property type="project" value="InterPro"/>
</dbReference>
<dbReference type="PANTHER" id="PTHR42878">
    <property type="entry name" value="TWO-COMPONENT HISTIDINE KINASE"/>
    <property type="match status" value="1"/>
</dbReference>
<dbReference type="SMART" id="SM00065">
    <property type="entry name" value="GAF"/>
    <property type="match status" value="1"/>
</dbReference>
<keyword evidence="9" id="KW-0067">ATP-binding</keyword>
<dbReference type="SUPFAM" id="SSF47384">
    <property type="entry name" value="Homodimeric domain of signal transducing histidine kinase"/>
    <property type="match status" value="1"/>
</dbReference>
<keyword evidence="4" id="KW-0597">Phosphoprotein</keyword>
<dbReference type="Gene3D" id="1.10.287.130">
    <property type="match status" value="1"/>
</dbReference>
<dbReference type="NCBIfam" id="TIGR00229">
    <property type="entry name" value="sensory_box"/>
    <property type="match status" value="3"/>
</dbReference>
<dbReference type="PROSITE" id="PS50113">
    <property type="entry name" value="PAC"/>
    <property type="match status" value="1"/>
</dbReference>
<evidence type="ECO:0000313" key="18">
    <source>
        <dbReference type="Proteomes" id="UP000295210"/>
    </source>
</evidence>
<dbReference type="Pfam" id="PF00512">
    <property type="entry name" value="HisKA"/>
    <property type="match status" value="1"/>
</dbReference>
<dbReference type="SUPFAM" id="SSF55781">
    <property type="entry name" value="GAF domain-like"/>
    <property type="match status" value="1"/>
</dbReference>
<evidence type="ECO:0000256" key="12">
    <source>
        <dbReference type="ARBA" id="ARBA00023136"/>
    </source>
</evidence>
<feature type="domain" description="PAS" evidence="15">
    <location>
        <begin position="188"/>
        <end position="259"/>
    </location>
</feature>
<dbReference type="Pfam" id="PF08448">
    <property type="entry name" value="PAS_4"/>
    <property type="match status" value="1"/>
</dbReference>
<feature type="domain" description="PAC" evidence="16">
    <location>
        <begin position="261"/>
        <end position="313"/>
    </location>
</feature>
<evidence type="ECO:0000256" key="2">
    <source>
        <dbReference type="ARBA" id="ARBA00004141"/>
    </source>
</evidence>
<dbReference type="Gene3D" id="3.30.565.10">
    <property type="entry name" value="Histidine kinase-like ATPase, C-terminal domain"/>
    <property type="match status" value="1"/>
</dbReference>
<dbReference type="InterPro" id="IPR003594">
    <property type="entry name" value="HATPase_dom"/>
</dbReference>
<dbReference type="FunFam" id="1.10.287.130:FF:000001">
    <property type="entry name" value="Two-component sensor histidine kinase"/>
    <property type="match status" value="1"/>
</dbReference>
<dbReference type="GO" id="GO:0007234">
    <property type="term" value="P:osmosensory signaling via phosphorelay pathway"/>
    <property type="evidence" value="ECO:0007669"/>
    <property type="project" value="TreeGrafter"/>
</dbReference>
<dbReference type="GO" id="GO:0000156">
    <property type="term" value="F:phosphorelay response regulator activity"/>
    <property type="evidence" value="ECO:0007669"/>
    <property type="project" value="TreeGrafter"/>
</dbReference>
<dbReference type="InterPro" id="IPR013767">
    <property type="entry name" value="PAS_fold"/>
</dbReference>
<evidence type="ECO:0000256" key="4">
    <source>
        <dbReference type="ARBA" id="ARBA00022553"/>
    </source>
</evidence>
<dbReference type="SMART" id="SM00091">
    <property type="entry name" value="PAS"/>
    <property type="match status" value="3"/>
</dbReference>
<dbReference type="OrthoDB" id="9815750at2"/>
<dbReference type="InterPro" id="IPR000700">
    <property type="entry name" value="PAS-assoc_C"/>
</dbReference>
<dbReference type="Gene3D" id="3.30.450.40">
    <property type="match status" value="1"/>
</dbReference>
<dbReference type="GO" id="GO:0030295">
    <property type="term" value="F:protein kinase activator activity"/>
    <property type="evidence" value="ECO:0007669"/>
    <property type="project" value="TreeGrafter"/>
</dbReference>
<dbReference type="AlphaFoldDB" id="A0A4R1LD37"/>
<dbReference type="PANTHER" id="PTHR42878:SF7">
    <property type="entry name" value="SENSOR HISTIDINE KINASE GLRK"/>
    <property type="match status" value="1"/>
</dbReference>
<organism evidence="17 18">
    <name type="scientific">Acidipila rosea</name>
    <dbReference type="NCBI Taxonomy" id="768535"/>
    <lineage>
        <taxon>Bacteria</taxon>
        <taxon>Pseudomonadati</taxon>
        <taxon>Acidobacteriota</taxon>
        <taxon>Terriglobia</taxon>
        <taxon>Terriglobales</taxon>
        <taxon>Acidobacteriaceae</taxon>
        <taxon>Acidipila</taxon>
    </lineage>
</organism>
<comment type="subcellular location">
    <subcellularLocation>
        <location evidence="2">Membrane</location>
        <topology evidence="2">Multi-pass membrane protein</topology>
    </subcellularLocation>
</comment>
<dbReference type="InterPro" id="IPR003661">
    <property type="entry name" value="HisK_dim/P_dom"/>
</dbReference>
<gene>
    <name evidence="17" type="ORF">C7378_0393</name>
</gene>
<feature type="region of interest" description="Disordered" evidence="13">
    <location>
        <begin position="787"/>
        <end position="806"/>
    </location>
</feature>
<evidence type="ECO:0000313" key="17">
    <source>
        <dbReference type="EMBL" id="TCK75410.1"/>
    </source>
</evidence>
<keyword evidence="11" id="KW-0902">Two-component regulatory system</keyword>
<dbReference type="CDD" id="cd16922">
    <property type="entry name" value="HATPase_EvgS-ArcB-TorS-like"/>
    <property type="match status" value="1"/>
</dbReference>
<evidence type="ECO:0000256" key="7">
    <source>
        <dbReference type="ARBA" id="ARBA00022741"/>
    </source>
</evidence>
<feature type="compositionally biased region" description="Pro residues" evidence="13">
    <location>
        <begin position="789"/>
        <end position="798"/>
    </location>
</feature>
<keyword evidence="18" id="KW-1185">Reference proteome</keyword>
<evidence type="ECO:0000256" key="9">
    <source>
        <dbReference type="ARBA" id="ARBA00022840"/>
    </source>
</evidence>
<feature type="domain" description="PAS" evidence="15">
    <location>
        <begin position="438"/>
        <end position="490"/>
    </location>
</feature>
<protein>
    <recommendedName>
        <fullName evidence="3">histidine kinase</fullName>
        <ecNumber evidence="3">2.7.13.3</ecNumber>
    </recommendedName>
</protein>
<evidence type="ECO:0000259" key="15">
    <source>
        <dbReference type="PROSITE" id="PS50112"/>
    </source>
</evidence>
<dbReference type="GO" id="GO:0016020">
    <property type="term" value="C:membrane"/>
    <property type="evidence" value="ECO:0007669"/>
    <property type="project" value="UniProtKB-SubCell"/>
</dbReference>
<dbReference type="InterPro" id="IPR003018">
    <property type="entry name" value="GAF"/>
</dbReference>
<keyword evidence="5" id="KW-0808">Transferase</keyword>
<comment type="caution">
    <text evidence="17">The sequence shown here is derived from an EMBL/GenBank/DDBJ whole genome shotgun (WGS) entry which is preliminary data.</text>
</comment>
<dbReference type="InterPro" id="IPR050351">
    <property type="entry name" value="BphY/WalK/GraS-like"/>
</dbReference>
<evidence type="ECO:0000259" key="14">
    <source>
        <dbReference type="PROSITE" id="PS50109"/>
    </source>
</evidence>